<dbReference type="EMBL" id="FOBV01000002">
    <property type="protein sequence ID" value="SEM26079.1"/>
    <property type="molecule type" value="Genomic_DNA"/>
</dbReference>
<organism evidence="2 3">
    <name type="scientific">Chryseobacterium taichungense</name>
    <dbReference type="NCBI Taxonomy" id="295069"/>
    <lineage>
        <taxon>Bacteria</taxon>
        <taxon>Pseudomonadati</taxon>
        <taxon>Bacteroidota</taxon>
        <taxon>Flavobacteriia</taxon>
        <taxon>Flavobacteriales</taxon>
        <taxon>Weeksellaceae</taxon>
        <taxon>Chryseobacterium group</taxon>
        <taxon>Chryseobacterium</taxon>
    </lineage>
</organism>
<evidence type="ECO:0000313" key="3">
    <source>
        <dbReference type="Proteomes" id="UP000199450"/>
    </source>
</evidence>
<gene>
    <name evidence="2" type="ORF">SAMN05421856_10255</name>
</gene>
<dbReference type="OrthoDB" id="1253310at2"/>
<feature type="transmembrane region" description="Helical" evidence="1">
    <location>
        <begin position="93"/>
        <end position="113"/>
    </location>
</feature>
<proteinExistence type="predicted"/>
<protein>
    <submittedName>
        <fullName evidence="2">Uncharacterized protein</fullName>
    </submittedName>
</protein>
<keyword evidence="1" id="KW-0472">Membrane</keyword>
<sequence length="222" mass="25639">MVSKNVLRKLSDAELDKYLIAGNRFTPEAVEVAFEILQERGRHFSEPEKEAINEMILAKKREEENRTNEEKEIWKDHVTEDPNAIKLYSRTTIIVLTVLFGTIPGSVLLFLNFLTVRRYVAAVFTLLIGFGIFFLQNYILSKGFDNHIRSRHSPEMGVIALGAIILMVISVSWMPKKLPYRSKSLIFPVILAIVMTVLLYINYKGWFSTYPFASVFRLLRDF</sequence>
<name>A0A1H7WYU8_9FLAO</name>
<dbReference type="RefSeq" id="WP_089998606.1">
    <property type="nucleotide sequence ID" value="NZ_FOBV01000002.1"/>
</dbReference>
<keyword evidence="1" id="KW-0812">Transmembrane</keyword>
<accession>A0A1H7WYU8</accession>
<keyword evidence="1" id="KW-1133">Transmembrane helix</keyword>
<reference evidence="3" key="1">
    <citation type="submission" date="2016-10" db="EMBL/GenBank/DDBJ databases">
        <authorList>
            <person name="Varghese N."/>
            <person name="Submissions S."/>
        </authorList>
    </citation>
    <scope>NUCLEOTIDE SEQUENCE [LARGE SCALE GENOMIC DNA]</scope>
    <source>
        <strain evidence="3">DSM 17453</strain>
    </source>
</reference>
<dbReference type="Proteomes" id="UP000199450">
    <property type="component" value="Unassembled WGS sequence"/>
</dbReference>
<feature type="transmembrane region" description="Helical" evidence="1">
    <location>
        <begin position="156"/>
        <end position="173"/>
    </location>
</feature>
<feature type="transmembrane region" description="Helical" evidence="1">
    <location>
        <begin position="119"/>
        <end position="135"/>
    </location>
</feature>
<evidence type="ECO:0000313" key="2">
    <source>
        <dbReference type="EMBL" id="SEM26079.1"/>
    </source>
</evidence>
<feature type="transmembrane region" description="Helical" evidence="1">
    <location>
        <begin position="185"/>
        <end position="203"/>
    </location>
</feature>
<keyword evidence="3" id="KW-1185">Reference proteome</keyword>
<dbReference type="AlphaFoldDB" id="A0A1H7WYU8"/>
<evidence type="ECO:0000256" key="1">
    <source>
        <dbReference type="SAM" id="Phobius"/>
    </source>
</evidence>